<sequence>MARKPLPLGSWGKIRTYVAVTNEKGKATSYRSVAYYRDFDGKVRQVEANGRTKTVAEDNLQENLKNRRRANRGIGLDAMDRFSKAAEMWFAKLEEKVRDGKRSPGTVDTYRRQLDNHVLPALGEVRLGELTTPLLDKVIGKIKSEIGPPTAKTCRSVVSGTLGLAARYGALDFNPIRDVDTIESASKRKARALTDEERDAWFEQLRADRGAVAADLPDLSTFMLATGVRIGEALGVLGHQVNFAASEVEITHQIIRVRGEGLVRIRTKSRAGERVLKVPAWGLAMLRRRLMDGGRLDRPIFANRDGDYRDPTNVRRDLRAARSPIGSETRRDLGNRLRKARRAAGLSQTETATKLSWPQSRVSLVETARVRLEVGDAEKVLDLYRVRGSDRVELLELASEAAEGSQADALAWITSHSFRKTTATILDDAGQSARQIADQLGHARPSLTQDVYMARRAKNPDAAAALETALNRSLDVADQSGHGEPTDATGTGG</sequence>
<comment type="similarity">
    <text evidence="1">Belongs to the 'phage' integrase family.</text>
</comment>
<dbReference type="Gene3D" id="1.10.260.40">
    <property type="entry name" value="lambda repressor-like DNA-binding domains"/>
    <property type="match status" value="1"/>
</dbReference>
<dbReference type="GO" id="GO:0003677">
    <property type="term" value="F:DNA binding"/>
    <property type="evidence" value="ECO:0007669"/>
    <property type="project" value="UniProtKB-KW"/>
</dbReference>
<dbReference type="CDD" id="cd00093">
    <property type="entry name" value="HTH_XRE"/>
    <property type="match status" value="1"/>
</dbReference>
<dbReference type="PROSITE" id="PS51898">
    <property type="entry name" value="TYR_RECOMBINASE"/>
    <property type="match status" value="1"/>
</dbReference>
<protein>
    <submittedName>
        <fullName evidence="8">Integrase</fullName>
    </submittedName>
</protein>
<dbReference type="PANTHER" id="PTHR30629:SF2">
    <property type="entry name" value="PROPHAGE INTEGRASE INTS-RELATED"/>
    <property type="match status" value="1"/>
</dbReference>
<dbReference type="RefSeq" id="WP_184835052.1">
    <property type="nucleotide sequence ID" value="NZ_BAAAVN010000006.1"/>
</dbReference>
<dbReference type="SUPFAM" id="SSF47413">
    <property type="entry name" value="lambda repressor-like DNA-binding domains"/>
    <property type="match status" value="1"/>
</dbReference>
<evidence type="ECO:0000256" key="1">
    <source>
        <dbReference type="ARBA" id="ARBA00008857"/>
    </source>
</evidence>
<dbReference type="InterPro" id="IPR053876">
    <property type="entry name" value="Phage_int_M"/>
</dbReference>
<gene>
    <name evidence="8" type="ORF">HDA44_003145</name>
</gene>
<dbReference type="EMBL" id="JACHNF010000001">
    <property type="protein sequence ID" value="MBB5979804.1"/>
    <property type="molecule type" value="Genomic_DNA"/>
</dbReference>
<keyword evidence="2" id="KW-0229">DNA integration</keyword>
<dbReference type="GO" id="GO:0006310">
    <property type="term" value="P:DNA recombination"/>
    <property type="evidence" value="ECO:0007669"/>
    <property type="project" value="UniProtKB-KW"/>
</dbReference>
<dbReference type="InterPro" id="IPR010982">
    <property type="entry name" value="Lambda_DNA-bd_dom_sf"/>
</dbReference>
<evidence type="ECO:0000313" key="9">
    <source>
        <dbReference type="Proteomes" id="UP000558997"/>
    </source>
</evidence>
<dbReference type="Proteomes" id="UP000558997">
    <property type="component" value="Unassembled WGS sequence"/>
</dbReference>
<dbReference type="GO" id="GO:0015074">
    <property type="term" value="P:DNA integration"/>
    <property type="evidence" value="ECO:0007669"/>
    <property type="project" value="UniProtKB-KW"/>
</dbReference>
<evidence type="ECO:0000313" key="8">
    <source>
        <dbReference type="EMBL" id="MBB5979804.1"/>
    </source>
</evidence>
<dbReference type="AlphaFoldDB" id="A0A841DL13"/>
<dbReference type="Gene3D" id="1.10.150.130">
    <property type="match status" value="1"/>
</dbReference>
<dbReference type="Pfam" id="PF13560">
    <property type="entry name" value="HTH_31"/>
    <property type="match status" value="1"/>
</dbReference>
<dbReference type="InterPro" id="IPR010998">
    <property type="entry name" value="Integrase_recombinase_N"/>
</dbReference>
<evidence type="ECO:0000256" key="4">
    <source>
        <dbReference type="ARBA" id="ARBA00023172"/>
    </source>
</evidence>
<keyword evidence="3" id="KW-0238">DNA-binding</keyword>
<dbReference type="SUPFAM" id="SSF56349">
    <property type="entry name" value="DNA breaking-rejoining enzymes"/>
    <property type="match status" value="2"/>
</dbReference>
<feature type="domain" description="HTH cro/C1-type" evidence="6">
    <location>
        <begin position="337"/>
        <end position="391"/>
    </location>
</feature>
<dbReference type="SMART" id="SM00530">
    <property type="entry name" value="HTH_XRE"/>
    <property type="match status" value="1"/>
</dbReference>
<dbReference type="Pfam" id="PF22022">
    <property type="entry name" value="Phage_int_M"/>
    <property type="match status" value="1"/>
</dbReference>
<dbReference type="InterPro" id="IPR013762">
    <property type="entry name" value="Integrase-like_cat_sf"/>
</dbReference>
<evidence type="ECO:0000256" key="2">
    <source>
        <dbReference type="ARBA" id="ARBA00022908"/>
    </source>
</evidence>
<evidence type="ECO:0000256" key="3">
    <source>
        <dbReference type="ARBA" id="ARBA00023125"/>
    </source>
</evidence>
<feature type="region of interest" description="Disordered" evidence="5">
    <location>
        <begin position="474"/>
        <end position="493"/>
    </location>
</feature>
<dbReference type="PROSITE" id="PS50943">
    <property type="entry name" value="HTH_CROC1"/>
    <property type="match status" value="1"/>
</dbReference>
<reference evidence="8 9" key="1">
    <citation type="submission" date="2020-08" db="EMBL/GenBank/DDBJ databases">
        <title>Sequencing the genomes of 1000 actinobacteria strains.</title>
        <authorList>
            <person name="Klenk H.-P."/>
        </authorList>
    </citation>
    <scope>NUCLEOTIDE SEQUENCE [LARGE SCALE GENOMIC DNA]</scope>
    <source>
        <strain evidence="8 9">DSM 17294</strain>
    </source>
</reference>
<accession>A0A841DL13</accession>
<dbReference type="InterPro" id="IPR001387">
    <property type="entry name" value="Cro/C1-type_HTH"/>
</dbReference>
<name>A0A841DL13_9ACTN</name>
<dbReference type="InterPro" id="IPR050808">
    <property type="entry name" value="Phage_Integrase"/>
</dbReference>
<dbReference type="Gene3D" id="1.10.443.10">
    <property type="entry name" value="Intergrase catalytic core"/>
    <property type="match status" value="1"/>
</dbReference>
<keyword evidence="4" id="KW-0233">DNA recombination</keyword>
<organism evidence="8 9">
    <name type="scientific">Kribbella solani</name>
    <dbReference type="NCBI Taxonomy" id="236067"/>
    <lineage>
        <taxon>Bacteria</taxon>
        <taxon>Bacillati</taxon>
        <taxon>Actinomycetota</taxon>
        <taxon>Actinomycetes</taxon>
        <taxon>Propionibacteriales</taxon>
        <taxon>Kribbellaceae</taxon>
        <taxon>Kribbella</taxon>
    </lineage>
</organism>
<dbReference type="PANTHER" id="PTHR30629">
    <property type="entry name" value="PROPHAGE INTEGRASE"/>
    <property type="match status" value="1"/>
</dbReference>
<feature type="domain" description="Tyr recombinase" evidence="7">
    <location>
        <begin position="188"/>
        <end position="466"/>
    </location>
</feature>
<dbReference type="InterPro" id="IPR011010">
    <property type="entry name" value="DNA_brk_join_enz"/>
</dbReference>
<evidence type="ECO:0000259" key="7">
    <source>
        <dbReference type="PROSITE" id="PS51898"/>
    </source>
</evidence>
<dbReference type="InterPro" id="IPR002104">
    <property type="entry name" value="Integrase_catalytic"/>
</dbReference>
<evidence type="ECO:0000256" key="5">
    <source>
        <dbReference type="SAM" id="MobiDB-lite"/>
    </source>
</evidence>
<proteinExistence type="inferred from homology"/>
<evidence type="ECO:0000259" key="6">
    <source>
        <dbReference type="PROSITE" id="PS50943"/>
    </source>
</evidence>
<comment type="caution">
    <text evidence="8">The sequence shown here is derived from an EMBL/GenBank/DDBJ whole genome shotgun (WGS) entry which is preliminary data.</text>
</comment>
<keyword evidence="9" id="KW-1185">Reference proteome</keyword>